<keyword evidence="7 10" id="KW-1133">Transmembrane helix</keyword>
<feature type="transmembrane region" description="Helical" evidence="10">
    <location>
        <begin position="258"/>
        <end position="279"/>
    </location>
</feature>
<evidence type="ECO:0000256" key="6">
    <source>
        <dbReference type="ARBA" id="ARBA00022840"/>
    </source>
</evidence>
<feature type="transmembrane region" description="Helical" evidence="10">
    <location>
        <begin position="189"/>
        <end position="207"/>
    </location>
</feature>
<dbReference type="PROSITE" id="PS50893">
    <property type="entry name" value="ABC_TRANSPORTER_2"/>
    <property type="match status" value="1"/>
</dbReference>
<feature type="transmembrane region" description="Helical" evidence="10">
    <location>
        <begin position="6"/>
        <end position="27"/>
    </location>
</feature>
<dbReference type="GO" id="GO:0005304">
    <property type="term" value="F:L-valine transmembrane transporter activity"/>
    <property type="evidence" value="ECO:0007669"/>
    <property type="project" value="TreeGrafter"/>
</dbReference>
<dbReference type="InterPro" id="IPR003593">
    <property type="entry name" value="AAA+_ATPase"/>
</dbReference>
<evidence type="ECO:0000256" key="5">
    <source>
        <dbReference type="ARBA" id="ARBA00022741"/>
    </source>
</evidence>
<dbReference type="AlphaFoldDB" id="A0A4S5EL97"/>
<dbReference type="GO" id="GO:0016887">
    <property type="term" value="F:ATP hydrolysis activity"/>
    <property type="evidence" value="ECO:0007669"/>
    <property type="project" value="InterPro"/>
</dbReference>
<feature type="transmembrane region" description="Helical" evidence="10">
    <location>
        <begin position="377"/>
        <end position="397"/>
    </location>
</feature>
<dbReference type="EMBL" id="SSXH01000355">
    <property type="protein sequence ID" value="THJ72630.1"/>
    <property type="molecule type" value="Genomic_DNA"/>
</dbReference>
<dbReference type="InterPro" id="IPR043428">
    <property type="entry name" value="LivM-like"/>
</dbReference>
<dbReference type="SUPFAM" id="SSF52540">
    <property type="entry name" value="P-loop containing nucleoside triphosphate hydrolases"/>
    <property type="match status" value="1"/>
</dbReference>
<dbReference type="GO" id="GO:1903806">
    <property type="term" value="P:L-isoleucine import across plasma membrane"/>
    <property type="evidence" value="ECO:0007669"/>
    <property type="project" value="TreeGrafter"/>
</dbReference>
<feature type="transmembrane region" description="Helical" evidence="10">
    <location>
        <begin position="404"/>
        <end position="423"/>
    </location>
</feature>
<keyword evidence="2" id="KW-0813">Transport</keyword>
<dbReference type="GO" id="GO:0015188">
    <property type="term" value="F:L-isoleucine transmembrane transporter activity"/>
    <property type="evidence" value="ECO:0007669"/>
    <property type="project" value="TreeGrafter"/>
</dbReference>
<feature type="transmembrane region" description="Helical" evidence="10">
    <location>
        <begin position="495"/>
        <end position="524"/>
    </location>
</feature>
<evidence type="ECO:0000313" key="12">
    <source>
        <dbReference type="EMBL" id="THJ72630.1"/>
    </source>
</evidence>
<dbReference type="RefSeq" id="WP_136448589.1">
    <property type="nucleotide sequence ID" value="NZ_SSXH01000355.1"/>
</dbReference>
<dbReference type="GO" id="GO:0005886">
    <property type="term" value="C:plasma membrane"/>
    <property type="evidence" value="ECO:0007669"/>
    <property type="project" value="UniProtKB-SubCell"/>
</dbReference>
<dbReference type="InterPro" id="IPR027417">
    <property type="entry name" value="P-loop_NTPase"/>
</dbReference>
<keyword evidence="5" id="KW-0547">Nucleotide-binding</keyword>
<feature type="transmembrane region" description="Helical" evidence="10">
    <location>
        <begin position="141"/>
        <end position="158"/>
    </location>
</feature>
<feature type="compositionally biased region" description="Low complexity" evidence="9">
    <location>
        <begin position="636"/>
        <end position="654"/>
    </location>
</feature>
<dbReference type="PANTHER" id="PTHR45772:SF7">
    <property type="entry name" value="AMINO ACID ABC TRANSPORTER ATP-BINDING PROTEIN"/>
    <property type="match status" value="1"/>
</dbReference>
<accession>A0A4S5EL97</accession>
<protein>
    <submittedName>
        <fullName evidence="12">ATP-binding cassette domain-containing protein</fullName>
    </submittedName>
</protein>
<evidence type="ECO:0000256" key="2">
    <source>
        <dbReference type="ARBA" id="ARBA00022448"/>
    </source>
</evidence>
<evidence type="ECO:0000256" key="8">
    <source>
        <dbReference type="ARBA" id="ARBA00023136"/>
    </source>
</evidence>
<dbReference type="GO" id="GO:1903805">
    <property type="term" value="P:L-valine import across plasma membrane"/>
    <property type="evidence" value="ECO:0007669"/>
    <property type="project" value="TreeGrafter"/>
</dbReference>
<feature type="domain" description="ABC transporter" evidence="11">
    <location>
        <begin position="667"/>
        <end position="910"/>
    </location>
</feature>
<dbReference type="PANTHER" id="PTHR45772">
    <property type="entry name" value="CONSERVED COMPONENT OF ABC TRANSPORTER FOR NATURAL AMINO ACIDS-RELATED"/>
    <property type="match status" value="1"/>
</dbReference>
<feature type="transmembrane region" description="Helical" evidence="10">
    <location>
        <begin position="219"/>
        <end position="246"/>
    </location>
</feature>
<evidence type="ECO:0000256" key="10">
    <source>
        <dbReference type="SAM" id="Phobius"/>
    </source>
</evidence>
<dbReference type="GO" id="GO:0015808">
    <property type="term" value="P:L-alanine transport"/>
    <property type="evidence" value="ECO:0007669"/>
    <property type="project" value="TreeGrafter"/>
</dbReference>
<dbReference type="GO" id="GO:0005524">
    <property type="term" value="F:ATP binding"/>
    <property type="evidence" value="ECO:0007669"/>
    <property type="project" value="UniProtKB-KW"/>
</dbReference>
<comment type="caution">
    <text evidence="12">The sequence shown here is derived from an EMBL/GenBank/DDBJ whole genome shotgun (WGS) entry which is preliminary data.</text>
</comment>
<feature type="region of interest" description="Disordered" evidence="9">
    <location>
        <begin position="629"/>
        <end position="657"/>
    </location>
</feature>
<dbReference type="Pfam" id="PF02653">
    <property type="entry name" value="BPD_transp_2"/>
    <property type="match status" value="2"/>
</dbReference>
<feature type="region of interest" description="Disordered" evidence="9">
    <location>
        <begin position="915"/>
        <end position="955"/>
    </location>
</feature>
<dbReference type="CDD" id="cd06581">
    <property type="entry name" value="TM_PBP1_LivM_like"/>
    <property type="match status" value="1"/>
</dbReference>
<evidence type="ECO:0000256" key="9">
    <source>
        <dbReference type="SAM" id="MobiDB-lite"/>
    </source>
</evidence>
<evidence type="ECO:0000256" key="1">
    <source>
        <dbReference type="ARBA" id="ARBA00004651"/>
    </source>
</evidence>
<feature type="transmembrane region" description="Helical" evidence="10">
    <location>
        <begin position="580"/>
        <end position="606"/>
    </location>
</feature>
<dbReference type="Proteomes" id="UP000305282">
    <property type="component" value="Unassembled WGS sequence"/>
</dbReference>
<gene>
    <name evidence="12" type="ORF">E7Y31_14355</name>
</gene>
<sequence length="955" mass="98934">MTEVFRFAALGVGAGALYALAAVGLVLVHRGSGVVNFAQGAMGMVGAYVYFEGRGGDLPDALSVVLGLLAAAVLGALFHLLVLRRMRRASGLARIVATLALLVVLQSVAVLRYGDLPKVIPSMLPIEPVSVFGAQIGRDRLYILAIVVVLTAALWAVYRFTRLGVATSAVAENSRSAAALGVSPDLIGAANWAIGAALGALAAILLAPITGLGPANLTYLVIPVLAAAVVGRFASFPITLAAGLVIGIGQSEVTRYVTAPGLATAIPFVLVAVVLLARGRTTAGKGDSFGRMPRLGAGRPHRLATGVAVLAAVACIWWLLPAEWVNAFGLQMIVAIILMSFVVVTGYAGQVSLVQIGFAGVGALMTAWLVADHGWPFWLAALAGVLTVVPVGIVVGLGGLRTRGVHLAILTLGLAISLEAVVFGNPRYTGGVEGYHVGGIRVFGLAVDALTFPKRYASLVLVVLVIVALAIVNLRRSRAGRRLIAVRTNERAAAALGISVVGAKLYAFVLGAMIASLGGILLAFHDPVPSFGAFAGLQSVTALQNAVLGGVGATTGPLVGSSFAPGTLGQQIFSFLGAKVALYLALASGVGLLFMLTSAPDGLVFLRRRADDRLRALVADRLPRRLSGFQPRARRATTPASESATSESAGAGRAVSQEQHRVPPLALELRRVSVRFGGVVALRELSLCVRPGEIVGLIGPNGAGKSTTIDAITGFTTLAGGEVHLGETRIDGWSRERRARAGLGRSFQSLELFEDLTVLENLQSACDRRDSLAYVTNLVVPDRSRLTPAGWAAVADFGLAPFLDTPVQDLGYAHRRMLVVARAVAGGHSVLLLDEPAAGLGDAQTRELGAVLRRLADERGMAVFLVEHNIDMVLRTCDRVYALDFGVLIGAGTPAEISGTPAVVDAYLGTARFRADGAQPAPDGPGDGMRPGPDDAGDAGDAVREETPEPAHGTA</sequence>
<dbReference type="GO" id="GO:0015192">
    <property type="term" value="F:L-phenylalanine transmembrane transporter activity"/>
    <property type="evidence" value="ECO:0007669"/>
    <property type="project" value="TreeGrafter"/>
</dbReference>
<dbReference type="OrthoDB" id="9805514at2"/>
<feature type="transmembrane region" description="Helical" evidence="10">
    <location>
        <begin position="351"/>
        <end position="371"/>
    </location>
</feature>
<dbReference type="GO" id="GO:0042941">
    <property type="term" value="P:D-alanine transmembrane transport"/>
    <property type="evidence" value="ECO:0007669"/>
    <property type="project" value="TreeGrafter"/>
</dbReference>
<evidence type="ECO:0000313" key="13">
    <source>
        <dbReference type="Proteomes" id="UP000305282"/>
    </source>
</evidence>
<evidence type="ECO:0000259" key="11">
    <source>
        <dbReference type="PROSITE" id="PS50893"/>
    </source>
</evidence>
<name>A0A4S5EL97_9ACTN</name>
<evidence type="ECO:0000256" key="4">
    <source>
        <dbReference type="ARBA" id="ARBA00022692"/>
    </source>
</evidence>
<dbReference type="InterPro" id="IPR003439">
    <property type="entry name" value="ABC_transporter-like_ATP-bd"/>
</dbReference>
<evidence type="ECO:0000256" key="3">
    <source>
        <dbReference type="ARBA" id="ARBA00022475"/>
    </source>
</evidence>
<keyword evidence="6 12" id="KW-0067">ATP-binding</keyword>
<dbReference type="Gene3D" id="3.40.50.300">
    <property type="entry name" value="P-loop containing nucleotide triphosphate hydrolases"/>
    <property type="match status" value="1"/>
</dbReference>
<feature type="transmembrane region" description="Helical" evidence="10">
    <location>
        <begin position="300"/>
        <end position="320"/>
    </location>
</feature>
<organism evidence="12 13">
    <name type="scientific">Candidatus Frankia alpina</name>
    <dbReference type="NCBI Taxonomy" id="2699483"/>
    <lineage>
        <taxon>Bacteria</taxon>
        <taxon>Bacillati</taxon>
        <taxon>Actinomycetota</taxon>
        <taxon>Actinomycetes</taxon>
        <taxon>Frankiales</taxon>
        <taxon>Frankiaceae</taxon>
        <taxon>Frankia</taxon>
    </lineage>
</organism>
<dbReference type="Pfam" id="PF00005">
    <property type="entry name" value="ABC_tran"/>
    <property type="match status" value="1"/>
</dbReference>
<keyword evidence="4 10" id="KW-0812">Transmembrane</keyword>
<dbReference type="SMART" id="SM00382">
    <property type="entry name" value="AAA"/>
    <property type="match status" value="1"/>
</dbReference>
<evidence type="ECO:0000256" key="7">
    <source>
        <dbReference type="ARBA" id="ARBA00022989"/>
    </source>
</evidence>
<feature type="transmembrane region" description="Helical" evidence="10">
    <location>
        <begin position="456"/>
        <end position="474"/>
    </location>
</feature>
<dbReference type="CDD" id="cd06582">
    <property type="entry name" value="TM_PBP1_LivH_like"/>
    <property type="match status" value="1"/>
</dbReference>
<keyword evidence="13" id="KW-1185">Reference proteome</keyword>
<dbReference type="InterPro" id="IPR051120">
    <property type="entry name" value="ABC_AA/LPS_Transport"/>
</dbReference>
<keyword evidence="8 10" id="KW-0472">Membrane</keyword>
<feature type="transmembrane region" description="Helical" evidence="10">
    <location>
        <begin position="326"/>
        <end position="344"/>
    </location>
</feature>
<proteinExistence type="predicted"/>
<feature type="transmembrane region" description="Helical" evidence="10">
    <location>
        <begin position="34"/>
        <end position="51"/>
    </location>
</feature>
<comment type="subcellular location">
    <subcellularLocation>
        <location evidence="1">Cell membrane</location>
        <topology evidence="1">Multi-pass membrane protein</topology>
    </subcellularLocation>
</comment>
<dbReference type="InterPro" id="IPR001851">
    <property type="entry name" value="ABC_transp_permease"/>
</dbReference>
<feature type="transmembrane region" description="Helical" evidence="10">
    <location>
        <begin position="63"/>
        <end position="83"/>
    </location>
</feature>
<reference evidence="12 13" key="1">
    <citation type="submission" date="2019-04" db="EMBL/GenBank/DDBJ databases">
        <title>Draft genome sequences for three unisolated Alnus-infective Frankia Sp+ strains, AgTrS, AiOr and AvVan, the first sequenced Frankia strains able to sporulate in-planta.</title>
        <authorList>
            <person name="Bethencourt L."/>
            <person name="Vautrin F."/>
            <person name="Taib N."/>
            <person name="Dubost A."/>
            <person name="Castro-Garcia L."/>
            <person name="Imbaud O."/>
            <person name="Abrouk D."/>
            <person name="Fournier P."/>
            <person name="Briolay J."/>
            <person name="Nguyen A."/>
            <person name="Normand P."/>
            <person name="Fernandez M.P."/>
            <person name="Brochier-Armanet C."/>
            <person name="Herrera-Belaroussi A."/>
        </authorList>
    </citation>
    <scope>NUCLEOTIDE SEQUENCE [LARGE SCALE GENOMIC DNA]</scope>
    <source>
        <strain evidence="12 13">AvVan</strain>
    </source>
</reference>
<keyword evidence="3" id="KW-1003">Cell membrane</keyword>